<dbReference type="HOGENOM" id="CLU_3050965_0_0_1"/>
<organism evidence="1 2">
    <name type="scientific">Paxillus rubicundulus Ve08.2h10</name>
    <dbReference type="NCBI Taxonomy" id="930991"/>
    <lineage>
        <taxon>Eukaryota</taxon>
        <taxon>Fungi</taxon>
        <taxon>Dikarya</taxon>
        <taxon>Basidiomycota</taxon>
        <taxon>Agaricomycotina</taxon>
        <taxon>Agaricomycetes</taxon>
        <taxon>Agaricomycetidae</taxon>
        <taxon>Boletales</taxon>
        <taxon>Paxilineae</taxon>
        <taxon>Paxillaceae</taxon>
        <taxon>Paxillus</taxon>
    </lineage>
</organism>
<dbReference type="EMBL" id="KN826072">
    <property type="protein sequence ID" value="KIK80213.1"/>
    <property type="molecule type" value="Genomic_DNA"/>
</dbReference>
<keyword evidence="2" id="KW-1185">Reference proteome</keyword>
<dbReference type="OrthoDB" id="2623880at2759"/>
<evidence type="ECO:0000313" key="2">
    <source>
        <dbReference type="Proteomes" id="UP000054538"/>
    </source>
</evidence>
<gene>
    <name evidence="1" type="ORF">PAXRUDRAFT_159217</name>
</gene>
<dbReference type="InParanoid" id="A0A0D0CXB5"/>
<accession>A0A0D0CXB5</accession>
<evidence type="ECO:0000313" key="1">
    <source>
        <dbReference type="EMBL" id="KIK80213.1"/>
    </source>
</evidence>
<protein>
    <submittedName>
        <fullName evidence="1">Uncharacterized protein</fullName>
    </submittedName>
</protein>
<proteinExistence type="predicted"/>
<reference evidence="1 2" key="1">
    <citation type="submission" date="2014-04" db="EMBL/GenBank/DDBJ databases">
        <authorList>
            <consortium name="DOE Joint Genome Institute"/>
            <person name="Kuo A."/>
            <person name="Kohler A."/>
            <person name="Jargeat P."/>
            <person name="Nagy L.G."/>
            <person name="Floudas D."/>
            <person name="Copeland A."/>
            <person name="Barry K.W."/>
            <person name="Cichocki N."/>
            <person name="Veneault-Fourrey C."/>
            <person name="LaButti K."/>
            <person name="Lindquist E.A."/>
            <person name="Lipzen A."/>
            <person name="Lundell T."/>
            <person name="Morin E."/>
            <person name="Murat C."/>
            <person name="Sun H."/>
            <person name="Tunlid A."/>
            <person name="Henrissat B."/>
            <person name="Grigoriev I.V."/>
            <person name="Hibbett D.S."/>
            <person name="Martin F."/>
            <person name="Nordberg H.P."/>
            <person name="Cantor M.N."/>
            <person name="Hua S.X."/>
        </authorList>
    </citation>
    <scope>NUCLEOTIDE SEQUENCE [LARGE SCALE GENOMIC DNA]</scope>
    <source>
        <strain evidence="1 2">Ve08.2h10</strain>
    </source>
</reference>
<sequence>MPTHTKPDVQVHENVLIFTVNNLLTGWPVNIIDFTHKPPGPMVRSISIFVSNKY</sequence>
<reference evidence="2" key="2">
    <citation type="submission" date="2015-01" db="EMBL/GenBank/DDBJ databases">
        <title>Evolutionary Origins and Diversification of the Mycorrhizal Mutualists.</title>
        <authorList>
            <consortium name="DOE Joint Genome Institute"/>
            <consortium name="Mycorrhizal Genomics Consortium"/>
            <person name="Kohler A."/>
            <person name="Kuo A."/>
            <person name="Nagy L.G."/>
            <person name="Floudas D."/>
            <person name="Copeland A."/>
            <person name="Barry K.W."/>
            <person name="Cichocki N."/>
            <person name="Veneault-Fourrey C."/>
            <person name="LaButti K."/>
            <person name="Lindquist E.A."/>
            <person name="Lipzen A."/>
            <person name="Lundell T."/>
            <person name="Morin E."/>
            <person name="Murat C."/>
            <person name="Riley R."/>
            <person name="Ohm R."/>
            <person name="Sun H."/>
            <person name="Tunlid A."/>
            <person name="Henrissat B."/>
            <person name="Grigoriev I.V."/>
            <person name="Hibbett D.S."/>
            <person name="Martin F."/>
        </authorList>
    </citation>
    <scope>NUCLEOTIDE SEQUENCE [LARGE SCALE GENOMIC DNA]</scope>
    <source>
        <strain evidence="2">Ve08.2h10</strain>
    </source>
</reference>
<name>A0A0D0CXB5_9AGAM</name>
<dbReference type="AlphaFoldDB" id="A0A0D0CXB5"/>
<dbReference type="Proteomes" id="UP000054538">
    <property type="component" value="Unassembled WGS sequence"/>
</dbReference>